<name>A0ABR4H9B1_9EURO</name>
<organism evidence="5 6">
    <name type="scientific">Aspergillus granulosus</name>
    <dbReference type="NCBI Taxonomy" id="176169"/>
    <lineage>
        <taxon>Eukaryota</taxon>
        <taxon>Fungi</taxon>
        <taxon>Dikarya</taxon>
        <taxon>Ascomycota</taxon>
        <taxon>Pezizomycotina</taxon>
        <taxon>Eurotiomycetes</taxon>
        <taxon>Eurotiomycetidae</taxon>
        <taxon>Eurotiales</taxon>
        <taxon>Aspergillaceae</taxon>
        <taxon>Aspergillus</taxon>
        <taxon>Aspergillus subgen. Nidulantes</taxon>
    </lineage>
</organism>
<dbReference type="Pfam" id="PF00082">
    <property type="entry name" value="Peptidase_S8"/>
    <property type="match status" value="1"/>
</dbReference>
<evidence type="ECO:0000256" key="3">
    <source>
        <dbReference type="SAM" id="MobiDB-lite"/>
    </source>
</evidence>
<evidence type="ECO:0000313" key="5">
    <source>
        <dbReference type="EMBL" id="KAL2811377.1"/>
    </source>
</evidence>
<evidence type="ECO:0000256" key="1">
    <source>
        <dbReference type="ARBA" id="ARBA00022729"/>
    </source>
</evidence>
<keyword evidence="1" id="KW-0732">Signal</keyword>
<sequence length="155" mass="16222">MLGNYSDAPWVTCYAPAFGVQVATSDPLYDGYRTTQGTSLASATVAGLAAYFRGLDPTLTTAAMVKQRIVELAYRRQKNPKNPNDIYPDKVVWNGQANGKSNAGDCSSGASKTKRQSSGGGSCPVAFPPEAPALTFRTGCGSSCAGFFCPGSPYT</sequence>
<accession>A0ABR4H9B1</accession>
<dbReference type="InterPro" id="IPR000209">
    <property type="entry name" value="Peptidase_S8/S53_dom"/>
</dbReference>
<dbReference type="Proteomes" id="UP001610334">
    <property type="component" value="Unassembled WGS sequence"/>
</dbReference>
<dbReference type="EMBL" id="JBFXLT010000058">
    <property type="protein sequence ID" value="KAL2811377.1"/>
    <property type="molecule type" value="Genomic_DNA"/>
</dbReference>
<protein>
    <recommendedName>
        <fullName evidence="4">Peptidase S8/S53 domain-containing protein</fullName>
    </recommendedName>
</protein>
<dbReference type="SUPFAM" id="SSF52743">
    <property type="entry name" value="Subtilisin-like"/>
    <property type="match status" value="1"/>
</dbReference>
<reference evidence="5 6" key="1">
    <citation type="submission" date="2024-07" db="EMBL/GenBank/DDBJ databases">
        <title>Section-level genome sequencing and comparative genomics of Aspergillus sections Usti and Cavernicolus.</title>
        <authorList>
            <consortium name="Lawrence Berkeley National Laboratory"/>
            <person name="Nybo J.L."/>
            <person name="Vesth T.C."/>
            <person name="Theobald S."/>
            <person name="Frisvad J.C."/>
            <person name="Larsen T.O."/>
            <person name="Kjaerboelling I."/>
            <person name="Rothschild-Mancinelli K."/>
            <person name="Lyhne E.K."/>
            <person name="Kogle M.E."/>
            <person name="Barry K."/>
            <person name="Clum A."/>
            <person name="Na H."/>
            <person name="Ledsgaard L."/>
            <person name="Lin J."/>
            <person name="Lipzen A."/>
            <person name="Kuo A."/>
            <person name="Riley R."/>
            <person name="Mondo S."/>
            <person name="Labutti K."/>
            <person name="Haridas S."/>
            <person name="Pangalinan J."/>
            <person name="Salamov A.A."/>
            <person name="Simmons B.A."/>
            <person name="Magnuson J.K."/>
            <person name="Chen J."/>
            <person name="Drula E."/>
            <person name="Henrissat B."/>
            <person name="Wiebenga A."/>
            <person name="Lubbers R.J."/>
            <person name="Gomes A.C."/>
            <person name="Makela M.R."/>
            <person name="Stajich J."/>
            <person name="Grigoriev I.V."/>
            <person name="Mortensen U.H."/>
            <person name="De Vries R.P."/>
            <person name="Baker S.E."/>
            <person name="Andersen M.R."/>
        </authorList>
    </citation>
    <scope>NUCLEOTIDE SEQUENCE [LARGE SCALE GENOMIC DNA]</scope>
    <source>
        <strain evidence="5 6">CBS 588.65</strain>
    </source>
</reference>
<feature type="region of interest" description="Disordered" evidence="3">
    <location>
        <begin position="98"/>
        <end position="122"/>
    </location>
</feature>
<proteinExistence type="predicted"/>
<dbReference type="InterPro" id="IPR036852">
    <property type="entry name" value="Peptidase_S8/S53_dom_sf"/>
</dbReference>
<keyword evidence="6" id="KW-1185">Reference proteome</keyword>
<keyword evidence="2" id="KW-0865">Zymogen</keyword>
<dbReference type="Gene3D" id="3.40.50.200">
    <property type="entry name" value="Peptidase S8/S53 domain"/>
    <property type="match status" value="1"/>
</dbReference>
<feature type="domain" description="Peptidase S8/S53" evidence="4">
    <location>
        <begin position="15"/>
        <end position="77"/>
    </location>
</feature>
<evidence type="ECO:0000313" key="6">
    <source>
        <dbReference type="Proteomes" id="UP001610334"/>
    </source>
</evidence>
<comment type="caution">
    <text evidence="5">The sequence shown here is derived from an EMBL/GenBank/DDBJ whole genome shotgun (WGS) entry which is preliminary data.</text>
</comment>
<evidence type="ECO:0000259" key="4">
    <source>
        <dbReference type="Pfam" id="PF00082"/>
    </source>
</evidence>
<evidence type="ECO:0000256" key="2">
    <source>
        <dbReference type="ARBA" id="ARBA00023145"/>
    </source>
</evidence>
<gene>
    <name evidence="5" type="ORF">BJX63DRAFT_399158</name>
</gene>
<feature type="compositionally biased region" description="Polar residues" evidence="3">
    <location>
        <begin position="98"/>
        <end position="111"/>
    </location>
</feature>